<proteinExistence type="predicted"/>
<protein>
    <submittedName>
        <fullName evidence="1">Uncharacterized protein</fullName>
    </submittedName>
</protein>
<sequence>YLVEAEEQMIRTDAEVQLDRERNGEIKIYTDPLLANSRRRCSTFVKDLRRKGLVGFTREPKEFAGVFFAWKKERASTRMVLDCRRSNQRFVTPPGVELLPTEGLGRIECDAEQTSTSPIFLGKADVKDCFHRMMFGNDLPKYFCYPGGMAKEFGIVGQLVDGVPARADDYLWPRALALPMEWTWSLYFAQVANLGMVERAPAIASSQVATDRGPPIALAPSSSWHYVYVDNVGLIALDAADYVKGALADTTKAFDTAGLIMHDISVDCETAEALGVTLDGQKHQTLVTHRRYWKTLSVWHTVYTCIRERYWAKSDVWDSARQEVECFFGLMPLLRSEWDRPWLAQVLSVDASPRGRGVASSEFGVSTAKRISPAWWLADTDPRASCLSLQIDLDPKAYRLKRPRPGIQPALPHVSYLTTALKRTLTLVAPHLTLAKEKCRRPAESESESDFVSACSNFGIHDEANPQPARQRVRTWHADRLARKYTQPAETLPLQSSEPEETAVSVRTQHQYIMEFKGFMGIGLEVARRGLLAMAPAVMIGASCYLRPPEPLNLASENLVATAAPASQYWSPFSHPLEGGERKTTGDAHDSLTNDSPHMLPWVDESFLALKEKGACPKATSRPRLAKDGTYMADLFSGAGKVARAVVRLGISAKAWDIIHGANHDLTDPTVIRLLLPDIRDGKISAAMIALPCASLTIARDRTFQIRSRSEPRGTDLTN</sequence>
<evidence type="ECO:0000313" key="2">
    <source>
        <dbReference type="Proteomes" id="UP001189429"/>
    </source>
</evidence>
<keyword evidence="2" id="KW-1185">Reference proteome</keyword>
<dbReference type="Proteomes" id="UP001189429">
    <property type="component" value="Unassembled WGS sequence"/>
</dbReference>
<gene>
    <name evidence="1" type="ORF">PCOR1329_LOCUS25018</name>
</gene>
<feature type="non-terminal residue" evidence="1">
    <location>
        <position position="1"/>
    </location>
</feature>
<evidence type="ECO:0000313" key="1">
    <source>
        <dbReference type="EMBL" id="CAK0824647.1"/>
    </source>
</evidence>
<organism evidence="1 2">
    <name type="scientific">Prorocentrum cordatum</name>
    <dbReference type="NCBI Taxonomy" id="2364126"/>
    <lineage>
        <taxon>Eukaryota</taxon>
        <taxon>Sar</taxon>
        <taxon>Alveolata</taxon>
        <taxon>Dinophyceae</taxon>
        <taxon>Prorocentrales</taxon>
        <taxon>Prorocentraceae</taxon>
        <taxon>Prorocentrum</taxon>
    </lineage>
</organism>
<name>A0ABN9S2X3_9DINO</name>
<reference evidence="1" key="1">
    <citation type="submission" date="2023-10" db="EMBL/GenBank/DDBJ databases">
        <authorList>
            <person name="Chen Y."/>
            <person name="Shah S."/>
            <person name="Dougan E. K."/>
            <person name="Thang M."/>
            <person name="Chan C."/>
        </authorList>
    </citation>
    <scope>NUCLEOTIDE SEQUENCE [LARGE SCALE GENOMIC DNA]</scope>
</reference>
<comment type="caution">
    <text evidence="1">The sequence shown here is derived from an EMBL/GenBank/DDBJ whole genome shotgun (WGS) entry which is preliminary data.</text>
</comment>
<accession>A0ABN9S2X3</accession>
<feature type="non-terminal residue" evidence="1">
    <location>
        <position position="719"/>
    </location>
</feature>
<dbReference type="EMBL" id="CAUYUJ010008691">
    <property type="protein sequence ID" value="CAK0824647.1"/>
    <property type="molecule type" value="Genomic_DNA"/>
</dbReference>